<keyword evidence="1" id="KW-0378">Hydrolase</keyword>
<evidence type="ECO:0000313" key="1">
    <source>
        <dbReference type="EMBL" id="BAX92581.1"/>
    </source>
</evidence>
<accession>A0A1Z4EHZ3</accession>
<dbReference type="KEGG" id="mshg:MSG_02437"/>
<keyword evidence="1" id="KW-0540">Nuclease</keyword>
<organism evidence="1 2">
    <name type="scientific">Mycobacterium shigaense</name>
    <dbReference type="NCBI Taxonomy" id="722731"/>
    <lineage>
        <taxon>Bacteria</taxon>
        <taxon>Bacillati</taxon>
        <taxon>Actinomycetota</taxon>
        <taxon>Actinomycetes</taxon>
        <taxon>Mycobacteriales</taxon>
        <taxon>Mycobacteriaceae</taxon>
        <taxon>Mycobacterium</taxon>
        <taxon>Mycobacterium simiae complex</taxon>
    </lineage>
</organism>
<keyword evidence="1" id="KW-0255">Endonuclease</keyword>
<evidence type="ECO:0000313" key="2">
    <source>
        <dbReference type="Proteomes" id="UP000217736"/>
    </source>
</evidence>
<dbReference type="AlphaFoldDB" id="A0A1Z4EHZ3"/>
<gene>
    <name evidence="1" type="ORF">MSG_02437</name>
</gene>
<dbReference type="GO" id="GO:0004519">
    <property type="term" value="F:endonuclease activity"/>
    <property type="evidence" value="ECO:0007669"/>
    <property type="project" value="UniProtKB-KW"/>
</dbReference>
<dbReference type="Proteomes" id="UP000217736">
    <property type="component" value="Chromosome"/>
</dbReference>
<reference evidence="2" key="1">
    <citation type="submission" date="2017-06" db="EMBL/GenBank/DDBJ databases">
        <title>Complete Genome Sequence of Mycobacterium shigaense.</title>
        <authorList>
            <person name="Fukano H."/>
            <person name="Yoshida M."/>
            <person name="Kazumi Y."/>
            <person name="Ogura Y."/>
            <person name="Mitarai S."/>
            <person name="Hayashi T."/>
            <person name="Hoshino Y."/>
        </authorList>
    </citation>
    <scope>NUCLEOTIDE SEQUENCE [LARGE SCALE GENOMIC DNA]</scope>
    <source>
        <strain evidence="2">UN-152</strain>
    </source>
</reference>
<dbReference type="RefSeq" id="WP_105886906.1">
    <property type="nucleotide sequence ID" value="NZ_AP018164.1"/>
</dbReference>
<dbReference type="EMBL" id="AP018164">
    <property type="protein sequence ID" value="BAX92581.1"/>
    <property type="molecule type" value="Genomic_DNA"/>
</dbReference>
<keyword evidence="2" id="KW-1185">Reference proteome</keyword>
<sequence>MGPFDTGRRRALEWETYQLLWNLWRISRRTAIDTSNWDSACELLQTYYTVNQARQNSEVCAMRIRYLEVAEPAPRLADFVAAPPYGGVADAPRRLAQARYEYQLARVRHPQREQQRLRELETTRALYAAVLATEARARAAELARRREWQQSRWPEGVVLDSDIYSIDSLSDQVDAQNIRIEARVRALTNLLRDGLAHLPDAAPPDPDADDAAALAARVDAVLATLPLPDWLRTQATVTHAAQPHELVIEYQLPSVDVVPKARAYRYVEDQDGVVATVRPSSEVKALYAGTIEQLTLLSLAAILAAGLGPHADAVVFNGVVIARDPGGGQPTRPCLIAVRVTATAFAELDLAQADPSAILKRLSATVSQNPAELQPVRPLRG</sequence>
<protein>
    <submittedName>
        <fullName evidence="1">Restriction endonuclease</fullName>
    </submittedName>
</protein>
<proteinExistence type="predicted"/>
<name>A0A1Z4EHZ3_9MYCO</name>
<dbReference type="OrthoDB" id="3206608at2"/>